<proteinExistence type="predicted"/>
<protein>
    <submittedName>
        <fullName evidence="1">Uncharacterized protein</fullName>
    </submittedName>
</protein>
<evidence type="ECO:0000313" key="1">
    <source>
        <dbReference type="EMBL" id="KAG7462112.1"/>
    </source>
</evidence>
<keyword evidence="2" id="KW-1185">Reference proteome</keyword>
<sequence length="148" mass="16920">MTNTHVSRFPHWPVCRLLTFCDFYHLRANSQSYNYPDGGSMWLCSVCFLISVKPGPKSVHSALCWISDGSVIRREAWLQLEIMQLNQLCEREHMLAVALGRSVLRQQLLNVNFWPCISAINSHTGTSNYNIFNINITLTSNVLTKMSL</sequence>
<dbReference type="AlphaFoldDB" id="A0A9D3T155"/>
<accession>A0A9D3T155</accession>
<dbReference type="Proteomes" id="UP001046870">
    <property type="component" value="Chromosome 17"/>
</dbReference>
<organism evidence="1 2">
    <name type="scientific">Megalops atlanticus</name>
    <name type="common">Tarpon</name>
    <name type="synonym">Clupea gigantea</name>
    <dbReference type="NCBI Taxonomy" id="7932"/>
    <lineage>
        <taxon>Eukaryota</taxon>
        <taxon>Metazoa</taxon>
        <taxon>Chordata</taxon>
        <taxon>Craniata</taxon>
        <taxon>Vertebrata</taxon>
        <taxon>Euteleostomi</taxon>
        <taxon>Actinopterygii</taxon>
        <taxon>Neopterygii</taxon>
        <taxon>Teleostei</taxon>
        <taxon>Elopiformes</taxon>
        <taxon>Megalopidae</taxon>
        <taxon>Megalops</taxon>
    </lineage>
</organism>
<evidence type="ECO:0000313" key="2">
    <source>
        <dbReference type="Proteomes" id="UP001046870"/>
    </source>
</evidence>
<reference evidence="1" key="1">
    <citation type="submission" date="2021-01" db="EMBL/GenBank/DDBJ databases">
        <authorList>
            <person name="Zahm M."/>
            <person name="Roques C."/>
            <person name="Cabau C."/>
            <person name="Klopp C."/>
            <person name="Donnadieu C."/>
            <person name="Jouanno E."/>
            <person name="Lampietro C."/>
            <person name="Louis A."/>
            <person name="Herpin A."/>
            <person name="Echchiki A."/>
            <person name="Berthelot C."/>
            <person name="Parey E."/>
            <person name="Roest-Crollius H."/>
            <person name="Braasch I."/>
            <person name="Postlethwait J."/>
            <person name="Bobe J."/>
            <person name="Montfort J."/>
            <person name="Bouchez O."/>
            <person name="Begum T."/>
            <person name="Mejri S."/>
            <person name="Adams A."/>
            <person name="Chen W.-J."/>
            <person name="Guiguen Y."/>
        </authorList>
    </citation>
    <scope>NUCLEOTIDE SEQUENCE</scope>
    <source>
        <strain evidence="1">YG-15Mar2019-1</strain>
        <tissue evidence="1">Brain</tissue>
    </source>
</reference>
<dbReference type="EMBL" id="JAFDVH010000017">
    <property type="protein sequence ID" value="KAG7462112.1"/>
    <property type="molecule type" value="Genomic_DNA"/>
</dbReference>
<gene>
    <name evidence="1" type="ORF">MATL_G00199190</name>
</gene>
<name>A0A9D3T155_MEGAT</name>
<comment type="caution">
    <text evidence="1">The sequence shown here is derived from an EMBL/GenBank/DDBJ whole genome shotgun (WGS) entry which is preliminary data.</text>
</comment>